<organism evidence="1 2">
    <name type="scientific">Flavobacterium faecale</name>
    <dbReference type="NCBI Taxonomy" id="1355330"/>
    <lineage>
        <taxon>Bacteria</taxon>
        <taxon>Pseudomonadati</taxon>
        <taxon>Bacteroidota</taxon>
        <taxon>Flavobacteriia</taxon>
        <taxon>Flavobacteriales</taxon>
        <taxon>Flavobacteriaceae</taxon>
        <taxon>Flavobacterium</taxon>
    </lineage>
</organism>
<evidence type="ECO:0008006" key="3">
    <source>
        <dbReference type="Google" id="ProtNLM"/>
    </source>
</evidence>
<sequence>MRTDRYRLAIYNNGKKQKMMLYDHLKDPHETVNIAEESPKIIAELLPLVKNRNNGYLTQIK</sequence>
<dbReference type="InterPro" id="IPR017850">
    <property type="entry name" value="Alkaline_phosphatase_core_sf"/>
</dbReference>
<dbReference type="Proteomes" id="UP000244527">
    <property type="component" value="Chromosome"/>
</dbReference>
<evidence type="ECO:0000313" key="1">
    <source>
        <dbReference type="EMBL" id="AWG22712.1"/>
    </source>
</evidence>
<dbReference type="KEGG" id="ffa:FFWV33_14850"/>
<proteinExistence type="predicted"/>
<evidence type="ECO:0000313" key="2">
    <source>
        <dbReference type="Proteomes" id="UP000244527"/>
    </source>
</evidence>
<accession>A0A2S1LG02</accession>
<keyword evidence="2" id="KW-1185">Reference proteome</keyword>
<dbReference type="AlphaFoldDB" id="A0A2S1LG02"/>
<dbReference type="SUPFAM" id="SSF53649">
    <property type="entry name" value="Alkaline phosphatase-like"/>
    <property type="match status" value="1"/>
</dbReference>
<gene>
    <name evidence="1" type="ORF">FFWV33_14850</name>
</gene>
<reference evidence="1 2" key="1">
    <citation type="submission" date="2017-04" db="EMBL/GenBank/DDBJ databases">
        <title>Compelte genome sequence of WV33.</title>
        <authorList>
            <person name="Lee P.C."/>
        </authorList>
    </citation>
    <scope>NUCLEOTIDE SEQUENCE [LARGE SCALE GENOMIC DNA]</scope>
    <source>
        <strain evidence="1 2">WV33</strain>
    </source>
</reference>
<protein>
    <recommendedName>
        <fullName evidence="3">N-sulphoglucosamine sulphohydrolase C-terminal domain-containing protein</fullName>
    </recommendedName>
</protein>
<dbReference type="Gene3D" id="3.30.1120.10">
    <property type="match status" value="1"/>
</dbReference>
<dbReference type="EMBL" id="CP020918">
    <property type="protein sequence ID" value="AWG22712.1"/>
    <property type="molecule type" value="Genomic_DNA"/>
</dbReference>
<name>A0A2S1LG02_9FLAO</name>